<keyword evidence="3" id="KW-0472">Membrane</keyword>
<protein>
    <submittedName>
        <fullName evidence="5">DNA-binding winged helix-turn-helix (WHTH) protein</fullName>
    </submittedName>
</protein>
<comment type="caution">
    <text evidence="5">The sequence shown here is derived from an EMBL/GenBank/DDBJ whole genome shotgun (WGS) entry which is preliminary data.</text>
</comment>
<dbReference type="SMART" id="SM00862">
    <property type="entry name" value="Trans_reg_C"/>
    <property type="match status" value="1"/>
</dbReference>
<dbReference type="InterPro" id="IPR001867">
    <property type="entry name" value="OmpR/PhoB-type_DNA-bd"/>
</dbReference>
<dbReference type="CDD" id="cd00383">
    <property type="entry name" value="trans_reg_C"/>
    <property type="match status" value="1"/>
</dbReference>
<feature type="transmembrane region" description="Helical" evidence="3">
    <location>
        <begin position="128"/>
        <end position="148"/>
    </location>
</feature>
<reference evidence="5" key="2">
    <citation type="submission" date="2019-08" db="EMBL/GenBank/DDBJ databases">
        <title>Investigation of anaerobic lignin degradation for improved lignocellulosic biofuels.</title>
        <authorList>
            <person name="Deangelis K.PhD."/>
        </authorList>
    </citation>
    <scope>NUCLEOTIDE SEQUENCE [LARGE SCALE GENOMIC DNA]</scope>
    <source>
        <strain evidence="5">128R</strain>
    </source>
</reference>
<dbReference type="Gene3D" id="1.10.10.10">
    <property type="entry name" value="Winged helix-like DNA-binding domain superfamily/Winged helix DNA-binding domain"/>
    <property type="match status" value="1"/>
</dbReference>
<reference evidence="5" key="1">
    <citation type="submission" date="2019-06" db="EMBL/GenBank/DDBJ databases">
        <authorList>
            <person name="Deangelis K."/>
            <person name="Huntemann M."/>
            <person name="Clum A."/>
            <person name="Pillay M."/>
            <person name="Palaniappan K."/>
            <person name="Varghese N."/>
            <person name="Mikhailova N."/>
            <person name="Stamatis D."/>
            <person name="Reddy T."/>
            <person name="Daum C."/>
            <person name="Shapiro N."/>
            <person name="Ivanova N."/>
            <person name="Kyrpides N."/>
            <person name="Woyke T."/>
        </authorList>
    </citation>
    <scope>NUCLEOTIDE SEQUENCE [LARGE SCALE GENOMIC DNA]</scope>
    <source>
        <strain evidence="5">128R</strain>
    </source>
</reference>
<evidence type="ECO:0000313" key="5">
    <source>
        <dbReference type="EMBL" id="TVZ69137.1"/>
    </source>
</evidence>
<dbReference type="Pfam" id="PF00486">
    <property type="entry name" value="Trans_reg_C"/>
    <property type="match status" value="1"/>
</dbReference>
<proteinExistence type="predicted"/>
<accession>A0A542D9B6</accession>
<evidence type="ECO:0000256" key="3">
    <source>
        <dbReference type="SAM" id="Phobius"/>
    </source>
</evidence>
<dbReference type="AlphaFoldDB" id="A0A542D9B6"/>
<dbReference type="GO" id="GO:0006355">
    <property type="term" value="P:regulation of DNA-templated transcription"/>
    <property type="evidence" value="ECO:0007669"/>
    <property type="project" value="InterPro"/>
</dbReference>
<evidence type="ECO:0000256" key="2">
    <source>
        <dbReference type="PROSITE-ProRule" id="PRU01091"/>
    </source>
</evidence>
<feature type="domain" description="OmpR/PhoB-type" evidence="4">
    <location>
        <begin position="1"/>
        <end position="104"/>
    </location>
</feature>
<dbReference type="PROSITE" id="PS51755">
    <property type="entry name" value="OMPR_PHOB"/>
    <property type="match status" value="1"/>
</dbReference>
<dbReference type="EMBL" id="VISQ01000001">
    <property type="protein sequence ID" value="TVZ69137.1"/>
    <property type="molecule type" value="Genomic_DNA"/>
</dbReference>
<dbReference type="GO" id="GO:0000160">
    <property type="term" value="P:phosphorelay signal transduction system"/>
    <property type="evidence" value="ECO:0007669"/>
    <property type="project" value="InterPro"/>
</dbReference>
<name>A0A542D9B6_SERFO</name>
<dbReference type="InterPro" id="IPR036388">
    <property type="entry name" value="WH-like_DNA-bd_sf"/>
</dbReference>
<dbReference type="OrthoDB" id="6465260at2"/>
<evidence type="ECO:0000259" key="4">
    <source>
        <dbReference type="PROSITE" id="PS51755"/>
    </source>
</evidence>
<organism evidence="5">
    <name type="scientific">Serratia fonticola</name>
    <dbReference type="NCBI Taxonomy" id="47917"/>
    <lineage>
        <taxon>Bacteria</taxon>
        <taxon>Pseudomonadati</taxon>
        <taxon>Pseudomonadota</taxon>
        <taxon>Gammaproteobacteria</taxon>
        <taxon>Enterobacterales</taxon>
        <taxon>Yersiniaceae</taxon>
        <taxon>Serratia</taxon>
    </lineage>
</organism>
<feature type="DNA-binding region" description="OmpR/PhoB-type" evidence="2">
    <location>
        <begin position="1"/>
        <end position="104"/>
    </location>
</feature>
<keyword evidence="1 2" id="KW-0238">DNA-binding</keyword>
<dbReference type="SUPFAM" id="SSF46894">
    <property type="entry name" value="C-terminal effector domain of the bipartite response regulators"/>
    <property type="match status" value="1"/>
</dbReference>
<dbReference type="InterPro" id="IPR016032">
    <property type="entry name" value="Sig_transdc_resp-reg_C-effctor"/>
</dbReference>
<gene>
    <name evidence="5" type="ORF">FHU10_1612</name>
</gene>
<evidence type="ECO:0000256" key="1">
    <source>
        <dbReference type="ARBA" id="ARBA00023125"/>
    </source>
</evidence>
<dbReference type="GO" id="GO:0003677">
    <property type="term" value="F:DNA binding"/>
    <property type="evidence" value="ECO:0007669"/>
    <property type="project" value="UniProtKB-UniRule"/>
</dbReference>
<sequence>MQFLINNSVTFSSIDGSLFNNENKDNIVILPLMASRVFTFLLTNAGKVVPRDEIFNYAWENRNLVASNNSLTQYISTIRRTLLEVNCNEEIIETIPKKGFYISEKIVTEIQCNEDYIISQNNPIKKSMLFPLLAMIAMMITLIFYQLYSYHERVLSRELLYLGKIDSCRVYILEKTADSNKERILNSIRRIIETPQYNIGCIDKLSYIYKSDEFFLFDGKGRAFISRCNIPEEIRPTISECKGIYIHAR</sequence>
<keyword evidence="3" id="KW-1133">Transmembrane helix</keyword>
<keyword evidence="3" id="KW-0812">Transmembrane</keyword>